<dbReference type="InterPro" id="IPR009045">
    <property type="entry name" value="Zn_M74/Hedgehog-like"/>
</dbReference>
<keyword evidence="12" id="KW-1185">Reference proteome</keyword>
<evidence type="ECO:0000256" key="5">
    <source>
        <dbReference type="ARBA" id="ARBA00022833"/>
    </source>
</evidence>
<evidence type="ECO:0000256" key="9">
    <source>
        <dbReference type="HAMAP-Rule" id="MF_01924"/>
    </source>
</evidence>
<sequence>MKKNIIVRPNDFVDISMEIPGIMTDVKYYTGENFVGERIDGYEAPIILLTEKAMIALARVQKHLSNDGYSLKVFDGYRPKRAVEHFIRWGNQAEDGKTKERYYPQITRQEIFAGGFIATESSHSRGSAVDLTVVNIETGKEIDMGGEFDFFSERSFSDYDHLSLEQSKNRVQLRYLMRSEGFEPMQQEWWHFTLADEPYPDSYFDFVVEDVAVKTHRINSSQLIYGGDFLQCDDIKKKNCIL</sequence>
<comment type="caution">
    <text evidence="11">The sequence shown here is derived from an EMBL/GenBank/DDBJ whole genome shotgun (WGS) entry which is preliminary data.</text>
</comment>
<protein>
    <recommendedName>
        <fullName evidence="9 10">D-alanyl-D-alanine dipeptidase</fullName>
        <shortName evidence="9 10">D-Ala-D-Ala dipeptidase</shortName>
        <ecNumber evidence="9 10">3.4.13.22</ecNumber>
    </recommendedName>
</protein>
<evidence type="ECO:0000256" key="10">
    <source>
        <dbReference type="PIRNR" id="PIRNR026671"/>
    </source>
</evidence>
<name>A0ABR6WYE5_9FIRM</name>
<evidence type="ECO:0000256" key="7">
    <source>
        <dbReference type="ARBA" id="ARBA00023049"/>
    </source>
</evidence>
<keyword evidence="7 9" id="KW-0482">Metalloprotease</keyword>
<comment type="catalytic activity">
    <reaction evidence="1 9 10">
        <text>D-alanyl-D-alanine + H2O = 2 D-alanine</text>
        <dbReference type="Rhea" id="RHEA:20661"/>
        <dbReference type="ChEBI" id="CHEBI:15377"/>
        <dbReference type="ChEBI" id="CHEBI:57416"/>
        <dbReference type="ChEBI" id="CHEBI:57822"/>
        <dbReference type="EC" id="3.4.13.22"/>
    </reaction>
</comment>
<comment type="function">
    <text evidence="9 10">Catalyzes hydrolysis of the D-alanyl-D-alanine dipeptide.</text>
</comment>
<evidence type="ECO:0000256" key="4">
    <source>
        <dbReference type="ARBA" id="ARBA00022801"/>
    </source>
</evidence>
<feature type="active site" description="Proton donor/acceptor" evidence="9">
    <location>
        <position position="188"/>
    </location>
</feature>
<dbReference type="EMBL" id="WJBC01000030">
    <property type="protein sequence ID" value="MBC3805468.1"/>
    <property type="molecule type" value="Genomic_DNA"/>
</dbReference>
<comment type="cofactor">
    <cofactor evidence="9">
        <name>Zn(2+)</name>
        <dbReference type="ChEBI" id="CHEBI:29105"/>
    </cofactor>
    <text evidence="9">Binds 1 zinc ion per subunit.</text>
</comment>
<organism evidence="11 12">
    <name type="scientific">Acetobacterium fimetarium</name>
    <dbReference type="NCBI Taxonomy" id="52691"/>
    <lineage>
        <taxon>Bacteria</taxon>
        <taxon>Bacillati</taxon>
        <taxon>Bacillota</taxon>
        <taxon>Clostridia</taxon>
        <taxon>Eubacteriales</taxon>
        <taxon>Eubacteriaceae</taxon>
        <taxon>Acetobacterium</taxon>
    </lineage>
</organism>
<dbReference type="Gene3D" id="3.30.1380.10">
    <property type="match status" value="1"/>
</dbReference>
<dbReference type="PANTHER" id="PTHR43126">
    <property type="entry name" value="D-ALANYL-D-ALANINE DIPEPTIDASE"/>
    <property type="match status" value="1"/>
</dbReference>
<proteinExistence type="inferred from homology"/>
<evidence type="ECO:0000256" key="1">
    <source>
        <dbReference type="ARBA" id="ARBA00001362"/>
    </source>
</evidence>
<reference evidence="11 12" key="1">
    <citation type="journal article" date="2020" name="mSystems">
        <title>Defining Genomic and Predicted Metabolic Features of the Acetobacterium Genus.</title>
        <authorList>
            <person name="Ross D.E."/>
            <person name="Marshall C.W."/>
            <person name="Gulliver D."/>
            <person name="May H.D."/>
            <person name="Norman R.S."/>
        </authorList>
    </citation>
    <scope>NUCLEOTIDE SEQUENCE [LARGE SCALE GENOMIC DNA]</scope>
    <source>
        <strain evidence="11 12">DSM 8238</strain>
    </source>
</reference>
<dbReference type="PIRSF" id="PIRSF026671">
    <property type="entry name" value="AA_dipeptidase"/>
    <property type="match status" value="1"/>
</dbReference>
<evidence type="ECO:0000313" key="11">
    <source>
        <dbReference type="EMBL" id="MBC3805468.1"/>
    </source>
</evidence>
<feature type="binding site" evidence="9">
    <location>
        <position position="191"/>
    </location>
    <ligand>
        <name>Zn(2+)</name>
        <dbReference type="ChEBI" id="CHEBI:29105"/>
        <note>catalytic</note>
    </ligand>
</feature>
<dbReference type="HAMAP" id="MF_01924">
    <property type="entry name" value="A_A_dipeptidase"/>
    <property type="match status" value="1"/>
</dbReference>
<dbReference type="CDD" id="cd14817">
    <property type="entry name" value="D-Ala-D-Ala_dipeptidase_VanX"/>
    <property type="match status" value="1"/>
</dbReference>
<dbReference type="Pfam" id="PF01427">
    <property type="entry name" value="Peptidase_M15"/>
    <property type="match status" value="1"/>
</dbReference>
<evidence type="ECO:0000313" key="12">
    <source>
        <dbReference type="Proteomes" id="UP000603234"/>
    </source>
</evidence>
<evidence type="ECO:0000256" key="2">
    <source>
        <dbReference type="ARBA" id="ARBA00022670"/>
    </source>
</evidence>
<evidence type="ECO:0000256" key="6">
    <source>
        <dbReference type="ARBA" id="ARBA00022997"/>
    </source>
</evidence>
<gene>
    <name evidence="11" type="ORF">GH808_13705</name>
</gene>
<comment type="similarity">
    <text evidence="9 10">Belongs to the peptidase M15D family.</text>
</comment>
<feature type="site" description="Transition state stabilizer" evidence="9">
    <location>
        <position position="78"/>
    </location>
</feature>
<feature type="binding site" evidence="9">
    <location>
        <position position="130"/>
    </location>
    <ligand>
        <name>Zn(2+)</name>
        <dbReference type="ChEBI" id="CHEBI:29105"/>
        <note>catalytic</note>
    </ligand>
</feature>
<dbReference type="SUPFAM" id="SSF55166">
    <property type="entry name" value="Hedgehog/DD-peptidase"/>
    <property type="match status" value="1"/>
</dbReference>
<keyword evidence="3 9" id="KW-0479">Metal-binding</keyword>
<keyword evidence="2 9" id="KW-0645">Protease</keyword>
<dbReference type="InterPro" id="IPR000755">
    <property type="entry name" value="A_A_dipeptidase"/>
</dbReference>
<evidence type="ECO:0000256" key="8">
    <source>
        <dbReference type="ARBA" id="ARBA00023316"/>
    </source>
</evidence>
<dbReference type="EC" id="3.4.13.22" evidence="9 10"/>
<dbReference type="Proteomes" id="UP000603234">
    <property type="component" value="Unassembled WGS sequence"/>
</dbReference>
<evidence type="ECO:0000256" key="3">
    <source>
        <dbReference type="ARBA" id="ARBA00022723"/>
    </source>
</evidence>
<keyword evidence="8 10" id="KW-0961">Cell wall biogenesis/degradation</keyword>
<feature type="binding site" evidence="9">
    <location>
        <position position="123"/>
    </location>
    <ligand>
        <name>Zn(2+)</name>
        <dbReference type="ChEBI" id="CHEBI:29105"/>
        <note>catalytic</note>
    </ligand>
</feature>
<keyword evidence="5 9" id="KW-0862">Zinc</keyword>
<accession>A0ABR6WYE5</accession>
<keyword evidence="6 9" id="KW-0224">Dipeptidase</keyword>
<keyword evidence="4 9" id="KW-0378">Hydrolase</keyword>
<dbReference type="PANTHER" id="PTHR43126:SF1">
    <property type="entry name" value="D-ALANYL-D-ALANINE DIPEPTIDASE"/>
    <property type="match status" value="1"/>
</dbReference>